<dbReference type="Gene3D" id="1.20.900.10">
    <property type="entry name" value="Dbl homology (DH) domain"/>
    <property type="match status" value="1"/>
</dbReference>
<dbReference type="EnsemblMetazoa" id="AALFPA23_016475.R24024">
    <property type="protein sequence ID" value="AALFPA23_016475.P24024"/>
    <property type="gene ID" value="AALFPA23_016475"/>
</dbReference>
<dbReference type="SUPFAM" id="SSF48065">
    <property type="entry name" value="DBL homology domain (DH-domain)"/>
    <property type="match status" value="1"/>
</dbReference>
<evidence type="ECO:0000313" key="5">
    <source>
        <dbReference type="Proteomes" id="UP000069940"/>
    </source>
</evidence>
<feature type="region of interest" description="Disordered" evidence="2">
    <location>
        <begin position="24"/>
        <end position="49"/>
    </location>
</feature>
<organism evidence="4 5">
    <name type="scientific">Aedes albopictus</name>
    <name type="common">Asian tiger mosquito</name>
    <name type="synonym">Stegomyia albopicta</name>
    <dbReference type="NCBI Taxonomy" id="7160"/>
    <lineage>
        <taxon>Eukaryota</taxon>
        <taxon>Metazoa</taxon>
        <taxon>Ecdysozoa</taxon>
        <taxon>Arthropoda</taxon>
        <taxon>Hexapoda</taxon>
        <taxon>Insecta</taxon>
        <taxon>Pterygota</taxon>
        <taxon>Neoptera</taxon>
        <taxon>Endopterygota</taxon>
        <taxon>Diptera</taxon>
        <taxon>Nematocera</taxon>
        <taxon>Culicoidea</taxon>
        <taxon>Culicidae</taxon>
        <taxon>Culicinae</taxon>
        <taxon>Aedini</taxon>
        <taxon>Aedes</taxon>
        <taxon>Stegomyia</taxon>
    </lineage>
</organism>
<evidence type="ECO:0000256" key="1">
    <source>
        <dbReference type="ARBA" id="ARBA00022658"/>
    </source>
</evidence>
<dbReference type="InterPro" id="IPR035899">
    <property type="entry name" value="DBL_dom_sf"/>
</dbReference>
<dbReference type="PROSITE" id="PS50010">
    <property type="entry name" value="DH_2"/>
    <property type="match status" value="1"/>
</dbReference>
<evidence type="ECO:0000256" key="2">
    <source>
        <dbReference type="SAM" id="MobiDB-lite"/>
    </source>
</evidence>
<dbReference type="InterPro" id="IPR051336">
    <property type="entry name" value="RhoGEF_Guanine_NuclExch_SF"/>
</dbReference>
<protein>
    <recommendedName>
        <fullName evidence="3">DH domain-containing protein</fullName>
    </recommendedName>
</protein>
<reference evidence="4" key="2">
    <citation type="submission" date="2025-05" db="UniProtKB">
        <authorList>
            <consortium name="EnsemblMetazoa"/>
        </authorList>
    </citation>
    <scope>IDENTIFICATION</scope>
    <source>
        <strain evidence="4">Foshan</strain>
    </source>
</reference>
<dbReference type="PANTHER" id="PTHR22826:SF209">
    <property type="entry name" value="DH DOMAIN-CONTAINING PROTEIN"/>
    <property type="match status" value="1"/>
</dbReference>
<keyword evidence="1" id="KW-0344">Guanine-nucleotide releasing factor</keyword>
<name>A0ABM1Z9Y6_AEDAL</name>
<dbReference type="PANTHER" id="PTHR22826">
    <property type="entry name" value="RHO GUANINE EXCHANGE FACTOR-RELATED"/>
    <property type="match status" value="1"/>
</dbReference>
<dbReference type="SMART" id="SM00325">
    <property type="entry name" value="RhoGEF"/>
    <property type="match status" value="1"/>
</dbReference>
<proteinExistence type="predicted"/>
<accession>A0ABM1Z9Y6</accession>
<feature type="domain" description="DH" evidence="3">
    <location>
        <begin position="145"/>
        <end position="322"/>
    </location>
</feature>
<dbReference type="InterPro" id="IPR000219">
    <property type="entry name" value="DH_dom"/>
</dbReference>
<reference evidence="5" key="1">
    <citation type="journal article" date="2015" name="Proc. Natl. Acad. Sci. U.S.A.">
        <title>Genome sequence of the Asian Tiger mosquito, Aedes albopictus, reveals insights into its biology, genetics, and evolution.</title>
        <authorList>
            <person name="Chen X.G."/>
            <person name="Jiang X."/>
            <person name="Gu J."/>
            <person name="Xu M."/>
            <person name="Wu Y."/>
            <person name="Deng Y."/>
            <person name="Zhang C."/>
            <person name="Bonizzoni M."/>
            <person name="Dermauw W."/>
            <person name="Vontas J."/>
            <person name="Armbruster P."/>
            <person name="Huang X."/>
            <person name="Yang Y."/>
            <person name="Zhang H."/>
            <person name="He W."/>
            <person name="Peng H."/>
            <person name="Liu Y."/>
            <person name="Wu K."/>
            <person name="Chen J."/>
            <person name="Lirakis M."/>
            <person name="Topalis P."/>
            <person name="Van Leeuwen T."/>
            <person name="Hall A.B."/>
            <person name="Jiang X."/>
            <person name="Thorpe C."/>
            <person name="Mueller R.L."/>
            <person name="Sun C."/>
            <person name="Waterhouse R.M."/>
            <person name="Yan G."/>
            <person name="Tu Z.J."/>
            <person name="Fang X."/>
            <person name="James A.A."/>
        </authorList>
    </citation>
    <scope>NUCLEOTIDE SEQUENCE [LARGE SCALE GENOMIC DNA]</scope>
    <source>
        <strain evidence="5">Foshan</strain>
    </source>
</reference>
<evidence type="ECO:0000259" key="3">
    <source>
        <dbReference type="PROSITE" id="PS50010"/>
    </source>
</evidence>
<dbReference type="Pfam" id="PF00621">
    <property type="entry name" value="RhoGEF"/>
    <property type="match status" value="1"/>
</dbReference>
<feature type="compositionally biased region" description="Polar residues" evidence="2">
    <location>
        <begin position="32"/>
        <end position="49"/>
    </location>
</feature>
<dbReference type="RefSeq" id="XP_029713690.2">
    <property type="nucleotide sequence ID" value="XM_029857830.2"/>
</dbReference>
<sequence length="794" mass="92555">MNENRPVRTLRHGLHKLKSKLTPVLPPLDNEMATTSNQQKVTSTNENPTAKSNVQKLVQKFHGLETKNTNTDCPSNVFNPPCTNELEHIYDEVTIRSGTSSSCSAETEEQWSDFSSDSDEYYDTVSSDVVNRTGIRVKYERNESQLPNAVAELLEKEQSYVDGLTNGISNYIPLLERAILPEGLRGQRNNLFANIEEMHKFHQDELLPALQSCNENVEQIAECFIRFIDSDKFYCYVKYAMNRRKADTIFERHREYFKQNQWEMNSFLLLPIQQLPRYKLFMEKFIRETLKLEDDFNTASNTSSIHKAHEMISQVNELINAAASISHIPECESEFTATSSFSQSYSGFKRENDQACVLILKPECNKQSSRNNPIDLFAQGKFTQVLETDIFDATRHRSYKARFFFFEKLFIYTEIVKDSFSYRGHYYDSEIKLWENHKKLHLFCQQQGMQEIQMRYNKSIEDAVTAIRQRVTPHFSTESEIVKLPKPVEAIIHPELDMESSITKMITSQIKFVKTFRENFEFYSEIEANLQGSQHRKFGEICLNMQQQHERILADLTSNVNNISEICTMFLQYVKVDFPSVYGEYLKIVGYAGKLIKTRIVPNIVNILTINDFLYLCFERLEDFTFFFTTMTENLSDMSIRNVPFEKAVYQQLAVVLVQLEKFSQRVGDNFRLQCLDDGVANCGLALASEQVKIKSDQLQIINCRIFICERAVVCVACSFESRLTKRIERFDKVVFIDRFFGRAQPMSLRKSKKDRDMVYFSIESTKYKVIFKNNQTRDKFHANYVEQYVSVEK</sequence>
<evidence type="ECO:0000313" key="4">
    <source>
        <dbReference type="EnsemblMetazoa" id="AALFPA23_016475.P24024"/>
    </source>
</evidence>
<keyword evidence="5" id="KW-1185">Reference proteome</keyword>
<dbReference type="Proteomes" id="UP000069940">
    <property type="component" value="Unassembled WGS sequence"/>
</dbReference>
<dbReference type="GeneID" id="109422419"/>